<protein>
    <submittedName>
        <fullName evidence="1">Uncharacterized protein</fullName>
    </submittedName>
</protein>
<dbReference type="Proteomes" id="UP001189429">
    <property type="component" value="Unassembled WGS sequence"/>
</dbReference>
<evidence type="ECO:0000313" key="2">
    <source>
        <dbReference type="Proteomes" id="UP001189429"/>
    </source>
</evidence>
<dbReference type="EMBL" id="CAUYUJ010015469">
    <property type="protein sequence ID" value="CAK0854329.1"/>
    <property type="molecule type" value="Genomic_DNA"/>
</dbReference>
<name>A0ABN9U7L0_9DINO</name>
<sequence>MRELAGLEQALATVADPRGAFCDSAGEGPLLSGGRAEELLQDVAPLQQREVEGGFELQLNLKKLQLKAKRLGEANVLLASQLSWTGLFLPTRPPPPAAFEVRFCCGFRHWVEGIASEAFLSLGRPLRLVELGVQAGELAEHLLSRYDWIHWTGVDLMIDADGNKYGFGQNRSLDLAGARVDLLVLDARFSPEGLAEDLRRASWGAHPSPRQPDGAGTGVDVLARKGSAFGSIVTSRFARSELGLISRSSGEAGARGYNRLVGRWGAAVVAELMGSERRLHRLRLGSQQDGAQWTVDVS</sequence>
<accession>A0ABN9U7L0</accession>
<reference evidence="1" key="1">
    <citation type="submission" date="2023-10" db="EMBL/GenBank/DDBJ databases">
        <authorList>
            <person name="Chen Y."/>
            <person name="Shah S."/>
            <person name="Dougan E. K."/>
            <person name="Thang M."/>
            <person name="Chan C."/>
        </authorList>
    </citation>
    <scope>NUCLEOTIDE SEQUENCE [LARGE SCALE GENOMIC DNA]</scope>
</reference>
<comment type="caution">
    <text evidence="1">The sequence shown here is derived from an EMBL/GenBank/DDBJ whole genome shotgun (WGS) entry which is preliminary data.</text>
</comment>
<gene>
    <name evidence="1" type="ORF">PCOR1329_LOCUS45475</name>
</gene>
<organism evidence="1 2">
    <name type="scientific">Prorocentrum cordatum</name>
    <dbReference type="NCBI Taxonomy" id="2364126"/>
    <lineage>
        <taxon>Eukaryota</taxon>
        <taxon>Sar</taxon>
        <taxon>Alveolata</taxon>
        <taxon>Dinophyceae</taxon>
        <taxon>Prorocentrales</taxon>
        <taxon>Prorocentraceae</taxon>
        <taxon>Prorocentrum</taxon>
    </lineage>
</organism>
<keyword evidence="2" id="KW-1185">Reference proteome</keyword>
<proteinExistence type="predicted"/>
<evidence type="ECO:0000313" key="1">
    <source>
        <dbReference type="EMBL" id="CAK0854329.1"/>
    </source>
</evidence>